<accession>A0AA40K6A6</accession>
<proteinExistence type="predicted"/>
<evidence type="ECO:0000313" key="3">
    <source>
        <dbReference type="Proteomes" id="UP001172159"/>
    </source>
</evidence>
<dbReference type="AlphaFoldDB" id="A0AA40K6A6"/>
<keyword evidence="3" id="KW-1185">Reference proteome</keyword>
<protein>
    <submittedName>
        <fullName evidence="2">Uncharacterized protein</fullName>
    </submittedName>
</protein>
<evidence type="ECO:0000313" key="2">
    <source>
        <dbReference type="EMBL" id="KAK0747598.1"/>
    </source>
</evidence>
<evidence type="ECO:0000256" key="1">
    <source>
        <dbReference type="SAM" id="MobiDB-lite"/>
    </source>
</evidence>
<comment type="caution">
    <text evidence="2">The sequence shown here is derived from an EMBL/GenBank/DDBJ whole genome shotgun (WGS) entry which is preliminary data.</text>
</comment>
<gene>
    <name evidence="2" type="ORF">B0T21DRAFT_7219</name>
</gene>
<name>A0AA40K6A6_9PEZI</name>
<dbReference type="EMBL" id="JAUKTV010000001">
    <property type="protein sequence ID" value="KAK0747598.1"/>
    <property type="molecule type" value="Genomic_DNA"/>
</dbReference>
<reference evidence="2" key="1">
    <citation type="submission" date="2023-06" db="EMBL/GenBank/DDBJ databases">
        <title>Genome-scale phylogeny and comparative genomics of the fungal order Sordariales.</title>
        <authorList>
            <consortium name="Lawrence Berkeley National Laboratory"/>
            <person name="Hensen N."/>
            <person name="Bonometti L."/>
            <person name="Westerberg I."/>
            <person name="Brannstrom I.O."/>
            <person name="Guillou S."/>
            <person name="Cros-Aarteil S."/>
            <person name="Calhoun S."/>
            <person name="Haridas S."/>
            <person name="Kuo A."/>
            <person name="Mondo S."/>
            <person name="Pangilinan J."/>
            <person name="Riley R."/>
            <person name="Labutti K."/>
            <person name="Andreopoulos B."/>
            <person name="Lipzen A."/>
            <person name="Chen C."/>
            <person name="Yanf M."/>
            <person name="Daum C."/>
            <person name="Ng V."/>
            <person name="Clum A."/>
            <person name="Steindorff A."/>
            <person name="Ohm R."/>
            <person name="Martin F."/>
            <person name="Silar P."/>
            <person name="Natvig D."/>
            <person name="Lalanne C."/>
            <person name="Gautier V."/>
            <person name="Ament-Velasquez S.L."/>
            <person name="Kruys A."/>
            <person name="Hutchinson M.I."/>
            <person name="Powell A.J."/>
            <person name="Barry K."/>
            <person name="Miller A.N."/>
            <person name="Grigoriev I.V."/>
            <person name="Debuchy R."/>
            <person name="Gladieux P."/>
            <person name="Thoren M.H."/>
            <person name="Johannesson H."/>
        </authorList>
    </citation>
    <scope>NUCLEOTIDE SEQUENCE</scope>
    <source>
        <strain evidence="2">CBS 540.89</strain>
    </source>
</reference>
<dbReference type="Proteomes" id="UP001172159">
    <property type="component" value="Unassembled WGS sequence"/>
</dbReference>
<organism evidence="2 3">
    <name type="scientific">Apiosordaria backusii</name>
    <dbReference type="NCBI Taxonomy" id="314023"/>
    <lineage>
        <taxon>Eukaryota</taxon>
        <taxon>Fungi</taxon>
        <taxon>Dikarya</taxon>
        <taxon>Ascomycota</taxon>
        <taxon>Pezizomycotina</taxon>
        <taxon>Sordariomycetes</taxon>
        <taxon>Sordariomycetidae</taxon>
        <taxon>Sordariales</taxon>
        <taxon>Lasiosphaeriaceae</taxon>
        <taxon>Apiosordaria</taxon>
    </lineage>
</organism>
<feature type="region of interest" description="Disordered" evidence="1">
    <location>
        <begin position="41"/>
        <end position="76"/>
    </location>
</feature>
<feature type="compositionally biased region" description="Polar residues" evidence="1">
    <location>
        <begin position="50"/>
        <end position="75"/>
    </location>
</feature>
<sequence>MAHKVTPSPPREISIPGALIVWKKLIKSTYMEAVGMSSQELLGPKPGPVNLTTTSSLPRASPSICSQARSNQPGKSRNAVIMKPDLCSWILAASPSSRISDIIFPLLLPTKQAVRFMSDVHTRLLGPGGIESQSSRIVRRSCEHDKRVKPPGELMRELISDILPRVKVPGSGKGVSELWVEFWERVLKSGIKQLVILLEETDRFFEACYREGPEGQQRFRDFTAGLRPPSSVLGAGIFVKVVVACSSKEVAALFEKKWERCSESFDD</sequence>